<keyword evidence="2" id="KW-0812">Transmembrane</keyword>
<feature type="region of interest" description="Disordered" evidence="1">
    <location>
        <begin position="45"/>
        <end position="64"/>
    </location>
</feature>
<evidence type="ECO:0000256" key="1">
    <source>
        <dbReference type="SAM" id="MobiDB-lite"/>
    </source>
</evidence>
<feature type="region of interest" description="Disordered" evidence="1">
    <location>
        <begin position="1"/>
        <end position="22"/>
    </location>
</feature>
<name>A0A7S4SY96_9DINO</name>
<feature type="transmembrane region" description="Helical" evidence="2">
    <location>
        <begin position="1699"/>
        <end position="1720"/>
    </location>
</feature>
<proteinExistence type="predicted"/>
<protein>
    <submittedName>
        <fullName evidence="3">Uncharacterized protein</fullName>
    </submittedName>
</protein>
<dbReference type="EMBL" id="HBNR01081903">
    <property type="protein sequence ID" value="CAE4659106.1"/>
    <property type="molecule type" value="Transcribed_RNA"/>
</dbReference>
<reference evidence="3" key="1">
    <citation type="submission" date="2021-01" db="EMBL/GenBank/DDBJ databases">
        <authorList>
            <person name="Corre E."/>
            <person name="Pelletier E."/>
            <person name="Niang G."/>
            <person name="Scheremetjew M."/>
            <person name="Finn R."/>
            <person name="Kale V."/>
            <person name="Holt S."/>
            <person name="Cochrane G."/>
            <person name="Meng A."/>
            <person name="Brown T."/>
            <person name="Cohen L."/>
        </authorList>
    </citation>
    <scope>NUCLEOTIDE SEQUENCE</scope>
    <source>
        <strain evidence="3">CCMP3105</strain>
    </source>
</reference>
<organism evidence="3">
    <name type="scientific">Alexandrium monilatum</name>
    <dbReference type="NCBI Taxonomy" id="311494"/>
    <lineage>
        <taxon>Eukaryota</taxon>
        <taxon>Sar</taxon>
        <taxon>Alveolata</taxon>
        <taxon>Dinophyceae</taxon>
        <taxon>Gonyaulacales</taxon>
        <taxon>Pyrocystaceae</taxon>
        <taxon>Alexandrium</taxon>
    </lineage>
</organism>
<evidence type="ECO:0000256" key="2">
    <source>
        <dbReference type="SAM" id="Phobius"/>
    </source>
</evidence>
<keyword evidence="2" id="KW-0472">Membrane</keyword>
<sequence length="1874" mass="201902">MPAPGPAPPPPAPRRREPAMVGQWHAAQGALCGCPELGGGRRSVMPAAVRPPPRGPGRPGGGSAQRAIAAFATSCLLLGAAGAKVGVVEGDTKFQVFVNSVYMAPDRLSLPVLPMNGVRRFPVYGAPTEVIPVRGNLNAGDILAIKVESNRPYMVNWTDVTGKSEMIPGLAGLIAAFDDGTMTSTEWRCSETAEYQNDRIWHHPRYNDSTWAYAVEQPIGCCPWRDEERSWRGLAARWIGPLSANISGPRIFYCRYLVPDSRRLPRVFLNLASPDAPRVTMVSFVASVSQIMVKFSVDQPAYVSCAVIDARFKLRPPIHAELLQQGVNTSGLVQANGSVWKFLGSISTPFDYSNGTLSYHSVSSILRCQEVCDANPFCKGITFYEVGMDLRTGGNCKLVTGFDMNRTLTASSVHRYTHKYTESVPIVHFLVLTGMLLPGTIYDTYCTARGVDGLHSTWQTIADFQHLSNRTAGCLDCGDTTPPVVTMLGGWAGTQDLTTVVVCNKAGRIFCGAVAAPAAADALTVANIKAQFNSNFLTQAFSSVPVTMTGLSPATEYEVACLAEADGGVESTPEIIEATHRHWFTESKMVTIVTMSIRPVVQPKDSLLSINLFVQLSTVGMLWCRELLSNYTRYQGIPQGSWLRANGIVTVVKDVAQEMPGNFPGLNPNVSHEVYCTAEENLNVSLPETATSPFPVATILDPVVANYDSIQVVAKVDEGPSRIFCSAVLWSYTNEQEPPAPGQAEMILSPYTVNVMSDLGGVAKFEIIVPYIGSFYDVYCYAEEFMDLPPAGSASPPRRGMNSEAIRKTKRFVQTLGASHKNDGWLCVSGLPCNITDSRGPPIQPLRKTHRILARERPCAGQCFCNGQEDFSRKGAFCSPVSQDPRVPAPFRASPDDVELPDPRGSWCYVHKGVCPDEETSPTYPYLWISYEACAFNLTAGREGSGPPGFPREGLAQVVGSTGRTFSWGSADVLALGAAYYLCWCDNQNSPCSLGVDYRLSLGRLHLAGPSQSQAGTNSECIAGLPCGLRHFNGHSLEDGSRLVVLPETRRGCHWQKEYPLDPPGVVGFPLDGVSLPATRRGTEYSWGSAPVLAGGGRYILCWCGATRVHAGVGGGTSCPPERPTSGAGFLQPAGFLTVTGPVPRTTPLRCSLGLVCEVHGVTGVGIRGGDRAMVTSGTCGTISPPPEGWATGIEEKRAAGDADGWLEGGWLRYGPRLSGCLLRSLGAPVATTCYNTTGNAHEGPPDFTTANNSNSAFFNRGLWGMANGAVSEDSTELGFHRWGAPTWAFAGDYSLCWCSGWAADCSKPEHFKIFIGILRLEGPAVLPLVSQFFICIRGKTCKIENFRGRMPFNSQFFIAEGECGGPVLAGAPNEGITLPSLDATTYSWGSDRITAQPGKYRLCWCTTVGFCTRPEHFEAFAAVLQVKGLLKSMYVYCTLGLPCEINGIQGEGLQNGDEVRVLTVCGSGKTPDGFEDNGKAVAYDQGTRLVIPLTRKVGRYSLCWCPAGDPAGNVRMLCSRPEDYQISLGMIEVGGPEQSSLYICYEWQPCAITFRTGTALSNGDRVLVAPPGTDCVTQGAEPVGPVVTSYGSGPPLGHPAGRRRRFPHATPEYFPFPQGGVSSPATGGGYNYSWGPDLVRVPVGIYTLCWCYSARTAGGCTTSGPFLVSAGSLRIAPYVEFKYKTRPPDPPARALDSWYAVGLALPLPFIVFLVMTSGIGRMSGFQEKNDHKVLLLGQRKSLALIAQAKAKHKHQVKEVMGTRIRADSQGLRALGLSGDSQQELPDFRATELMPDRPAMGPRRASVATLNTAISSLPEEPALGLRRQMTVDPRGAMLVFKEPSQVPQMPPLVPKNNFSEYRRSDDVLAMLGDG</sequence>
<keyword evidence="2" id="KW-1133">Transmembrane helix</keyword>
<gene>
    <name evidence="3" type="ORF">AMON00008_LOCUS58582</name>
</gene>
<feature type="compositionally biased region" description="Pro residues" evidence="1">
    <location>
        <begin position="1"/>
        <end position="12"/>
    </location>
</feature>
<accession>A0A7S4SY96</accession>
<evidence type="ECO:0000313" key="3">
    <source>
        <dbReference type="EMBL" id="CAE4659106.1"/>
    </source>
</evidence>